<sequence>MAATEVNVLNDSNTTVPAAPSDPVGVLADSLAKANVQPEDKLHEKPGQPPRELHIYAYSQLLRISRSPLVKPPEGMPALKEWFGCALICLRHKTRIDPDQSDWSEQQIASKKEGDPSSNGTSARDRRFRRDPEEGDAPTRPSFRSSLSQPSQMGNFRHQSLRTADRERERDPERERQRDERDREGQERLRNLSDKYDRERLALSSATSTLRGKERESAPHLAGAARNGQGQATSVRRAEGRETAKKKAGEASDDWRRGAEPPSRGGRDDRSDTNRRDRDRKDTSRTRRDPSGTRRDRDNKERDRSRRGDERDDRRDRDDYFRRDWDDRDDGYRDRDRYDYNRRDVDRDRDLDEDPRRWRDDGKRDERVAVRRERERERDRGWDRWEPSHDRERLDDRDGRAKRSGRDRRSGAGLDDAKDKEEKKEREKEKEPAWMETYIPTTPGGGILGGQSTDGELDGIQAWKRGLKEKERKEKEAELADESTSNPAAPVSDAPPTEIATGATAEGSLDEIQIFKMLMKKEAAKKDTEQSQESPVSPSSAISTTVGRTSPAKLKDPALAAISTSTGSPALMTESNSMAMASSGTSPTVARDGVKLLSLLSQAPGDGPTAPTSKFSTPNISTPDTFPSAVSRMFPTPPGLSPSVSQNSERPTIDLSIPSYPTTPFEPPSASRLLAFGSRAVPGVPQLPPSKTLPADPNSLPFGSNHPSAMGNPGQRPLGVNALGSMSGSAGVQQGSDLMFNMDSESHMIPNRRATPSERSTRSFSPFGQSHQQAFGVHDGQDTMRLPQTEAMRRMAPERGVGIGPDTLAGFPELSGGPASFNPGMFELSGSTPGAASSAAKGSRFAKFFDQKNREAQAHAQAQAMRKASGGNGFISTSPLPGQGRDAMNGMTNSTGENRTMEDIFAMLQSSSQLLNVFTQNHRASPQLQQSGRVSAAGAPHGQAPIDLQVLQQHHLQQLHQQQLMQQSRLDSLYDSRMDDRSFVPDGMVPGLRPAPRPRSREPVGLHVSDHLDEPLQVNPRLAQQQRALEQLYNGPTPSAYGQQANIGRNLGGIQQNQFRGGPGMLPVQNLPQAPSHRLPPGLANLGGRPPHDASQFLNNQLNNLPPHGSIHTQQQQSLNNFGGAGFNGPIQRSPISAPHHNSPVALNQLGGMGPGNGIDLRIHNQAQLLGLGNTGGMGGGPRSAGVGFNGQHSSVAQLQAQQLALRQQQQQQQQQQLQQLGMPPAHLLPPHIQQQHQQNMHANSQGAQDLMALLMGGQRE</sequence>
<accession>K5WAL6</accession>
<evidence type="ECO:0000313" key="2">
    <source>
        <dbReference type="EMBL" id="EKM60978.1"/>
    </source>
</evidence>
<dbReference type="InParanoid" id="K5WAL6"/>
<feature type="compositionally biased region" description="Polar residues" evidence="1">
    <location>
        <begin position="142"/>
        <end position="162"/>
    </location>
</feature>
<feature type="region of interest" description="Disordered" evidence="1">
    <location>
        <begin position="750"/>
        <end position="770"/>
    </location>
</feature>
<feature type="compositionally biased region" description="Polar residues" evidence="1">
    <location>
        <begin position="562"/>
        <end position="588"/>
    </location>
</feature>
<reference evidence="2 3" key="1">
    <citation type="journal article" date="2012" name="BMC Genomics">
        <title>Comparative genomics of the white-rot fungi, Phanerochaete carnosa and P. chrysosporium, to elucidate the genetic basis of the distinct wood types they colonize.</title>
        <authorList>
            <person name="Suzuki H."/>
            <person name="MacDonald J."/>
            <person name="Syed K."/>
            <person name="Salamov A."/>
            <person name="Hori C."/>
            <person name="Aerts A."/>
            <person name="Henrissat B."/>
            <person name="Wiebenga A."/>
            <person name="vanKuyk P.A."/>
            <person name="Barry K."/>
            <person name="Lindquist E."/>
            <person name="LaButti K."/>
            <person name="Lapidus A."/>
            <person name="Lucas S."/>
            <person name="Coutinho P."/>
            <person name="Gong Y."/>
            <person name="Samejima M."/>
            <person name="Mahadevan R."/>
            <person name="Abou-Zaid M."/>
            <person name="de Vries R.P."/>
            <person name="Igarashi K."/>
            <person name="Yadav J.S."/>
            <person name="Grigoriev I.V."/>
            <person name="Master E.R."/>
        </authorList>
    </citation>
    <scope>NUCLEOTIDE SEQUENCE [LARGE SCALE GENOMIC DNA]</scope>
    <source>
        <strain evidence="2 3">HHB-10118-sp</strain>
    </source>
</reference>
<dbReference type="OrthoDB" id="2504266at2759"/>
<feature type="region of interest" description="Disordered" evidence="1">
    <location>
        <begin position="344"/>
        <end position="507"/>
    </location>
</feature>
<proteinExistence type="predicted"/>
<feature type="compositionally biased region" description="Polar residues" evidence="1">
    <location>
        <begin position="7"/>
        <end position="16"/>
    </location>
</feature>
<organism evidence="2 3">
    <name type="scientific">Phanerochaete carnosa (strain HHB-10118-sp)</name>
    <name type="common">White-rot fungus</name>
    <name type="synonym">Peniophora carnosa</name>
    <dbReference type="NCBI Taxonomy" id="650164"/>
    <lineage>
        <taxon>Eukaryota</taxon>
        <taxon>Fungi</taxon>
        <taxon>Dikarya</taxon>
        <taxon>Basidiomycota</taxon>
        <taxon>Agaricomycotina</taxon>
        <taxon>Agaricomycetes</taxon>
        <taxon>Polyporales</taxon>
        <taxon>Phanerochaetaceae</taxon>
        <taxon>Phanerochaete</taxon>
    </lineage>
</organism>
<name>K5WAL6_PHACS</name>
<dbReference type="Proteomes" id="UP000008370">
    <property type="component" value="Unassembled WGS sequence"/>
</dbReference>
<evidence type="ECO:0000256" key="1">
    <source>
        <dbReference type="SAM" id="MobiDB-lite"/>
    </source>
</evidence>
<dbReference type="STRING" id="650164.K5WAL6"/>
<feature type="region of interest" description="Disordered" evidence="1">
    <location>
        <begin position="1"/>
        <end position="24"/>
    </location>
</feature>
<dbReference type="KEGG" id="pco:PHACADRAFT_24203"/>
<dbReference type="RefSeq" id="XP_007389582.1">
    <property type="nucleotide sequence ID" value="XM_007389520.1"/>
</dbReference>
<feature type="compositionally biased region" description="Basic and acidic residues" evidence="1">
    <location>
        <begin position="466"/>
        <end position="478"/>
    </location>
</feature>
<feature type="compositionally biased region" description="Basic and acidic residues" evidence="1">
    <location>
        <begin position="163"/>
        <end position="201"/>
    </location>
</feature>
<feature type="compositionally biased region" description="Basic and acidic residues" evidence="1">
    <location>
        <begin position="236"/>
        <end position="315"/>
    </location>
</feature>
<keyword evidence="3" id="KW-1185">Reference proteome</keyword>
<gene>
    <name evidence="2" type="ORF">PHACADRAFT_24203</name>
</gene>
<evidence type="ECO:0000313" key="3">
    <source>
        <dbReference type="Proteomes" id="UP000008370"/>
    </source>
</evidence>
<feature type="region of interest" description="Disordered" evidence="1">
    <location>
        <begin position="98"/>
        <end position="315"/>
    </location>
</feature>
<feature type="compositionally biased region" description="Basic and acidic residues" evidence="1">
    <location>
        <begin position="123"/>
        <end position="132"/>
    </location>
</feature>
<dbReference type="EMBL" id="JH930468">
    <property type="protein sequence ID" value="EKM60978.1"/>
    <property type="molecule type" value="Genomic_DNA"/>
</dbReference>
<feature type="region of interest" description="Disordered" evidence="1">
    <location>
        <begin position="855"/>
        <end position="886"/>
    </location>
</feature>
<feature type="region of interest" description="Disordered" evidence="1">
    <location>
        <begin position="522"/>
        <end position="624"/>
    </location>
</feature>
<feature type="compositionally biased region" description="Basic and acidic residues" evidence="1">
    <location>
        <begin position="407"/>
        <end position="433"/>
    </location>
</feature>
<feature type="compositionally biased region" description="Basic and acidic residues" evidence="1">
    <location>
        <begin position="344"/>
        <end position="401"/>
    </location>
</feature>
<feature type="compositionally biased region" description="Polar residues" evidence="1">
    <location>
        <begin position="610"/>
        <end position="624"/>
    </location>
</feature>
<protein>
    <submittedName>
        <fullName evidence="2">Uncharacterized protein</fullName>
    </submittedName>
</protein>
<dbReference type="GeneID" id="18913680"/>
<dbReference type="HOGENOM" id="CLU_286966_0_0_1"/>
<feature type="compositionally biased region" description="Low complexity" evidence="1">
    <location>
        <begin position="531"/>
        <end position="546"/>
    </location>
</feature>
<dbReference type="AlphaFoldDB" id="K5WAL6"/>